<organism evidence="2 3">
    <name type="scientific">Aulographum hederae CBS 113979</name>
    <dbReference type="NCBI Taxonomy" id="1176131"/>
    <lineage>
        <taxon>Eukaryota</taxon>
        <taxon>Fungi</taxon>
        <taxon>Dikarya</taxon>
        <taxon>Ascomycota</taxon>
        <taxon>Pezizomycotina</taxon>
        <taxon>Dothideomycetes</taxon>
        <taxon>Pleosporomycetidae</taxon>
        <taxon>Aulographales</taxon>
        <taxon>Aulographaceae</taxon>
    </lineage>
</organism>
<proteinExistence type="predicted"/>
<evidence type="ECO:0000313" key="2">
    <source>
        <dbReference type="EMBL" id="KAF1986347.1"/>
    </source>
</evidence>
<protein>
    <submittedName>
        <fullName evidence="2">Uncharacterized protein</fullName>
    </submittedName>
</protein>
<dbReference type="EMBL" id="ML977157">
    <property type="protein sequence ID" value="KAF1986347.1"/>
    <property type="molecule type" value="Genomic_DNA"/>
</dbReference>
<sequence length="55" mass="5980">MSKTMELPSPSPTSPDSPATTTEYSEQGFFGVECWACGEELEEFPPCVCECGMPQ</sequence>
<feature type="region of interest" description="Disordered" evidence="1">
    <location>
        <begin position="1"/>
        <end position="23"/>
    </location>
</feature>
<evidence type="ECO:0000256" key="1">
    <source>
        <dbReference type="SAM" id="MobiDB-lite"/>
    </source>
</evidence>
<reference evidence="2" key="1">
    <citation type="journal article" date="2020" name="Stud. Mycol.">
        <title>101 Dothideomycetes genomes: a test case for predicting lifestyles and emergence of pathogens.</title>
        <authorList>
            <person name="Haridas S."/>
            <person name="Albert R."/>
            <person name="Binder M."/>
            <person name="Bloem J."/>
            <person name="Labutti K."/>
            <person name="Salamov A."/>
            <person name="Andreopoulos B."/>
            <person name="Baker S."/>
            <person name="Barry K."/>
            <person name="Bills G."/>
            <person name="Bluhm B."/>
            <person name="Cannon C."/>
            <person name="Castanera R."/>
            <person name="Culley D."/>
            <person name="Daum C."/>
            <person name="Ezra D."/>
            <person name="Gonzalez J."/>
            <person name="Henrissat B."/>
            <person name="Kuo A."/>
            <person name="Liang C."/>
            <person name="Lipzen A."/>
            <person name="Lutzoni F."/>
            <person name="Magnuson J."/>
            <person name="Mondo S."/>
            <person name="Nolan M."/>
            <person name="Ohm R."/>
            <person name="Pangilinan J."/>
            <person name="Park H.-J."/>
            <person name="Ramirez L."/>
            <person name="Alfaro M."/>
            <person name="Sun H."/>
            <person name="Tritt A."/>
            <person name="Yoshinaga Y."/>
            <person name="Zwiers L.-H."/>
            <person name="Turgeon B."/>
            <person name="Goodwin S."/>
            <person name="Spatafora J."/>
            <person name="Crous P."/>
            <person name="Grigoriev I."/>
        </authorList>
    </citation>
    <scope>NUCLEOTIDE SEQUENCE</scope>
    <source>
        <strain evidence="2">CBS 113979</strain>
    </source>
</reference>
<accession>A0A6G1GZX6</accession>
<dbReference type="Proteomes" id="UP000800041">
    <property type="component" value="Unassembled WGS sequence"/>
</dbReference>
<name>A0A6G1GZX6_9PEZI</name>
<dbReference type="AlphaFoldDB" id="A0A6G1GZX6"/>
<keyword evidence="3" id="KW-1185">Reference proteome</keyword>
<evidence type="ECO:0000313" key="3">
    <source>
        <dbReference type="Proteomes" id="UP000800041"/>
    </source>
</evidence>
<gene>
    <name evidence="2" type="ORF">K402DRAFT_393826</name>
</gene>